<gene>
    <name evidence="3" type="ORF">TNIT0693_LOCUS1174</name>
</gene>
<keyword evidence="2" id="KW-0732">Signal</keyword>
<name>A0A7S1E3B8_9STRA</name>
<dbReference type="PROSITE" id="PS51257">
    <property type="entry name" value="PROKAR_LIPOPROTEIN"/>
    <property type="match status" value="1"/>
</dbReference>
<evidence type="ECO:0000256" key="2">
    <source>
        <dbReference type="SAM" id="SignalP"/>
    </source>
</evidence>
<dbReference type="EMBL" id="HBFY01002947">
    <property type="protein sequence ID" value="CAD8962127.1"/>
    <property type="molecule type" value="Transcribed_RNA"/>
</dbReference>
<protein>
    <submittedName>
        <fullName evidence="3">Uncharacterized protein</fullName>
    </submittedName>
</protein>
<feature type="compositionally biased region" description="Pro residues" evidence="1">
    <location>
        <begin position="118"/>
        <end position="128"/>
    </location>
</feature>
<evidence type="ECO:0000256" key="1">
    <source>
        <dbReference type="SAM" id="MobiDB-lite"/>
    </source>
</evidence>
<sequence>MLQRFLLFLASVAFVSCQIDPCVVCGPGWTLTDEGNDFTIPPPYDEEYGMSTVTCGNLNLAGKMGLIPKELCDILPDQTNVRDICECERDEDLATGQRTSPPEPTPAPGAGATGAEPTPAPVSSPPVAPTTSSSPVRSTGRAAVVLGLLLATLVL</sequence>
<feature type="chain" id="PRO_5030638248" evidence="2">
    <location>
        <begin position="18"/>
        <end position="155"/>
    </location>
</feature>
<dbReference type="AlphaFoldDB" id="A0A7S1E3B8"/>
<reference evidence="3" key="1">
    <citation type="submission" date="2021-01" db="EMBL/GenBank/DDBJ databases">
        <authorList>
            <person name="Corre E."/>
            <person name="Pelletier E."/>
            <person name="Niang G."/>
            <person name="Scheremetjew M."/>
            <person name="Finn R."/>
            <person name="Kale V."/>
            <person name="Holt S."/>
            <person name="Cochrane G."/>
            <person name="Meng A."/>
            <person name="Brown T."/>
            <person name="Cohen L."/>
        </authorList>
    </citation>
    <scope>NUCLEOTIDE SEQUENCE</scope>
</reference>
<accession>A0A7S1E3B8</accession>
<proteinExistence type="predicted"/>
<feature type="signal peptide" evidence="2">
    <location>
        <begin position="1"/>
        <end position="17"/>
    </location>
</feature>
<evidence type="ECO:0000313" key="3">
    <source>
        <dbReference type="EMBL" id="CAD8962127.1"/>
    </source>
</evidence>
<feature type="compositionally biased region" description="Low complexity" evidence="1">
    <location>
        <begin position="108"/>
        <end position="117"/>
    </location>
</feature>
<feature type="compositionally biased region" description="Low complexity" evidence="1">
    <location>
        <begin position="129"/>
        <end position="138"/>
    </location>
</feature>
<feature type="region of interest" description="Disordered" evidence="1">
    <location>
        <begin position="92"/>
        <end position="138"/>
    </location>
</feature>
<organism evidence="3">
    <name type="scientific">Thalassionema nitzschioides</name>
    <dbReference type="NCBI Taxonomy" id="33649"/>
    <lineage>
        <taxon>Eukaryota</taxon>
        <taxon>Sar</taxon>
        <taxon>Stramenopiles</taxon>
        <taxon>Ochrophyta</taxon>
        <taxon>Bacillariophyta</taxon>
        <taxon>Fragilariophyceae</taxon>
        <taxon>Fragilariophycidae</taxon>
        <taxon>Thalassionemales</taxon>
        <taxon>Thalassionemataceae</taxon>
        <taxon>Thalassionema</taxon>
    </lineage>
</organism>